<dbReference type="GO" id="GO:0045892">
    <property type="term" value="P:negative regulation of DNA-templated transcription"/>
    <property type="evidence" value="ECO:0007669"/>
    <property type="project" value="TreeGrafter"/>
</dbReference>
<feature type="compositionally biased region" description="Basic and acidic residues" evidence="6">
    <location>
        <begin position="178"/>
        <end position="195"/>
    </location>
</feature>
<feature type="compositionally biased region" description="Polar residues" evidence="6">
    <location>
        <begin position="407"/>
        <end position="419"/>
    </location>
</feature>
<dbReference type="AlphaFoldDB" id="A0A0B2VT01"/>
<comment type="similarity">
    <text evidence="1">Belongs to the Elbow/Noc family.</text>
</comment>
<feature type="region of interest" description="Disordered" evidence="6">
    <location>
        <begin position="393"/>
        <end position="419"/>
    </location>
</feature>
<feature type="compositionally biased region" description="Basic and acidic residues" evidence="6">
    <location>
        <begin position="156"/>
        <end position="170"/>
    </location>
</feature>
<keyword evidence="4" id="KW-0862">Zinc</keyword>
<evidence type="ECO:0000259" key="7">
    <source>
        <dbReference type="PROSITE" id="PS50157"/>
    </source>
</evidence>
<feature type="region of interest" description="Disordered" evidence="6">
    <location>
        <begin position="41"/>
        <end position="61"/>
    </location>
</feature>
<dbReference type="PROSITE" id="PS50157">
    <property type="entry name" value="ZINC_FINGER_C2H2_2"/>
    <property type="match status" value="1"/>
</dbReference>
<comment type="caution">
    <text evidence="8">The sequence shown here is derived from an EMBL/GenBank/DDBJ whole genome shotgun (WGS) entry which is preliminary data.</text>
</comment>
<dbReference type="OrthoDB" id="5874052at2759"/>
<evidence type="ECO:0000256" key="5">
    <source>
        <dbReference type="PROSITE-ProRule" id="PRU00042"/>
    </source>
</evidence>
<dbReference type="GO" id="GO:0005634">
    <property type="term" value="C:nucleus"/>
    <property type="evidence" value="ECO:0007669"/>
    <property type="project" value="TreeGrafter"/>
</dbReference>
<evidence type="ECO:0000256" key="1">
    <source>
        <dbReference type="ARBA" id="ARBA00010144"/>
    </source>
</evidence>
<dbReference type="InterPro" id="IPR051520">
    <property type="entry name" value="Elbow/Noc_ZnFinger"/>
</dbReference>
<evidence type="ECO:0000313" key="9">
    <source>
        <dbReference type="Proteomes" id="UP000031036"/>
    </source>
</evidence>
<dbReference type="Proteomes" id="UP000031036">
    <property type="component" value="Unassembled WGS sequence"/>
</dbReference>
<reference evidence="8 9" key="1">
    <citation type="submission" date="2014-11" db="EMBL/GenBank/DDBJ databases">
        <title>Genetic blueprint of the zoonotic pathogen Toxocara canis.</title>
        <authorList>
            <person name="Zhu X.-Q."/>
            <person name="Korhonen P.K."/>
            <person name="Cai H."/>
            <person name="Young N.D."/>
            <person name="Nejsum P."/>
            <person name="von Samson-Himmelstjerna G."/>
            <person name="Boag P.R."/>
            <person name="Tan P."/>
            <person name="Li Q."/>
            <person name="Min J."/>
            <person name="Yang Y."/>
            <person name="Wang X."/>
            <person name="Fang X."/>
            <person name="Hall R.S."/>
            <person name="Hofmann A."/>
            <person name="Sternberg P.W."/>
            <person name="Jex A.R."/>
            <person name="Gasser R.B."/>
        </authorList>
    </citation>
    <scope>NUCLEOTIDE SEQUENCE [LARGE SCALE GENOMIC DNA]</scope>
    <source>
        <strain evidence="8">PN_DK_2014</strain>
    </source>
</reference>
<keyword evidence="3 5" id="KW-0863">Zinc-finger</keyword>
<feature type="domain" description="C2H2-type" evidence="7">
    <location>
        <begin position="363"/>
        <end position="398"/>
    </location>
</feature>
<feature type="compositionally biased region" description="Low complexity" evidence="6">
    <location>
        <begin position="393"/>
        <end position="406"/>
    </location>
</feature>
<keyword evidence="2" id="KW-0479">Metal-binding</keyword>
<evidence type="ECO:0000256" key="2">
    <source>
        <dbReference type="ARBA" id="ARBA00022723"/>
    </source>
</evidence>
<proteinExistence type="inferred from homology"/>
<dbReference type="Gene3D" id="3.30.160.60">
    <property type="entry name" value="Classic Zinc Finger"/>
    <property type="match status" value="1"/>
</dbReference>
<evidence type="ECO:0000256" key="6">
    <source>
        <dbReference type="SAM" id="MobiDB-lite"/>
    </source>
</evidence>
<dbReference type="OMA" id="CHMHIPS"/>
<evidence type="ECO:0000256" key="4">
    <source>
        <dbReference type="ARBA" id="ARBA00022833"/>
    </source>
</evidence>
<feature type="region of interest" description="Disordered" evidence="6">
    <location>
        <begin position="150"/>
        <end position="220"/>
    </location>
</feature>
<dbReference type="GO" id="GO:0008270">
    <property type="term" value="F:zinc ion binding"/>
    <property type="evidence" value="ECO:0007669"/>
    <property type="project" value="UniProtKB-KW"/>
</dbReference>
<dbReference type="EMBL" id="JPKZ01000986">
    <property type="protein sequence ID" value="KHN84459.1"/>
    <property type="molecule type" value="Genomic_DNA"/>
</dbReference>
<organism evidence="8 9">
    <name type="scientific">Toxocara canis</name>
    <name type="common">Canine roundworm</name>
    <dbReference type="NCBI Taxonomy" id="6265"/>
    <lineage>
        <taxon>Eukaryota</taxon>
        <taxon>Metazoa</taxon>
        <taxon>Ecdysozoa</taxon>
        <taxon>Nematoda</taxon>
        <taxon>Chromadorea</taxon>
        <taxon>Rhabditida</taxon>
        <taxon>Spirurina</taxon>
        <taxon>Ascaridomorpha</taxon>
        <taxon>Ascaridoidea</taxon>
        <taxon>Toxocaridae</taxon>
        <taxon>Toxocara</taxon>
    </lineage>
</organism>
<sequence>MLFLKPTKVIVRHSSAELFGASLHSAMGSVLYKGGSKRDCKADEMGNDGKWEPGPPLSRSQFSSLRGARAVAQRLRVTGGVSCFANSSYSLFRVVSFWIGVVALKPRAVFILSMVSTHSQYISDFNSPVLATVDAGKSPLAMLAKTCETIGLPDTPNRKSNKDEKSKDSHSPNSSSGDSKKDELSPVSKKKEGSKSPRHTTHSPAVGKKTPISSEPSTSSASLSANLMLNARNCFPMSFPPLATGFPPFPYPSMMPAFPTMPTFPGAFPTGVPSPFLRCPDPLTCKGCPATMMARPCVTPGCTSCTMHNPAASPADMMLAFTPSFFTAYNPLMAGAVPPTSSSAAQIAYQNLMAAASGQTTKHVCNWVESPNGICGKSFSTADELATHMKMAHAPTTSAATSNTSSDLKATSPRSSATSLLNHSSLRYHPYMKPSGLMPNVSMPNPLSVPPFPAMPAFPSAAALQAMYAQRLMATIPHP</sequence>
<keyword evidence="9" id="KW-1185">Reference proteome</keyword>
<gene>
    <name evidence="8" type="primary">elB</name>
    <name evidence="8" type="ORF">Tcan_08392</name>
</gene>
<accession>A0A0B2VT01</accession>
<feature type="compositionally biased region" description="Basic and acidic residues" evidence="6">
    <location>
        <begin position="41"/>
        <end position="51"/>
    </location>
</feature>
<protein>
    <submittedName>
        <fullName evidence="8">Zinc finger protein Elbow</fullName>
    </submittedName>
</protein>
<dbReference type="PANTHER" id="PTHR12522">
    <property type="entry name" value="ZINC-FINGER PROTEIN NOLZ1-RELATED"/>
    <property type="match status" value="1"/>
</dbReference>
<dbReference type="InterPro" id="IPR013087">
    <property type="entry name" value="Znf_C2H2_type"/>
</dbReference>
<dbReference type="PANTHER" id="PTHR12522:SF4">
    <property type="entry name" value="ZINC FINGER PROTEIN ELBOW"/>
    <property type="match status" value="1"/>
</dbReference>
<evidence type="ECO:0000256" key="3">
    <source>
        <dbReference type="ARBA" id="ARBA00022771"/>
    </source>
</evidence>
<evidence type="ECO:0000313" key="8">
    <source>
        <dbReference type="EMBL" id="KHN84459.1"/>
    </source>
</evidence>
<name>A0A0B2VT01_TOXCA</name>